<name>A0AAV9JG85_9PEZI</name>
<evidence type="ECO:0000313" key="3">
    <source>
        <dbReference type="Proteomes" id="UP001324427"/>
    </source>
</evidence>
<dbReference type="Gene3D" id="2.170.270.10">
    <property type="entry name" value="SET domain"/>
    <property type="match status" value="1"/>
</dbReference>
<dbReference type="InterPro" id="IPR046341">
    <property type="entry name" value="SET_dom_sf"/>
</dbReference>
<evidence type="ECO:0000259" key="1">
    <source>
        <dbReference type="Pfam" id="PF00856"/>
    </source>
</evidence>
<dbReference type="Proteomes" id="UP001324427">
    <property type="component" value="Unassembled WGS sequence"/>
</dbReference>
<accession>A0AAV9JG85</accession>
<reference evidence="2 3" key="1">
    <citation type="submission" date="2021-11" db="EMBL/GenBank/DDBJ databases">
        <title>Black yeast isolated from Biological Soil Crust.</title>
        <authorList>
            <person name="Kurbessoian T."/>
        </authorList>
    </citation>
    <scope>NUCLEOTIDE SEQUENCE [LARGE SCALE GENOMIC DNA]</scope>
    <source>
        <strain evidence="2 3">CCFEE 5522</strain>
    </source>
</reference>
<sequence>MAEKATLAVASEGQVFAASRALSDADKKRLMQLSISPVRRSSVLSWTEAAWHSTRQALSDVFNVSQRDGKAVARLPDLKTIAEYPTILSIFRNNNFDIGNGRQAVFDQICRHNHACVPKAQGNFNTTIGCFTIHAIQPIDADEEITLSYLVEHGALRESRQSRLREHYGFLCDCPACDITSKRGKDGEQRRRQMQMKLHAFAEEAAEREHPNVEAELVVMRELIQLYEAEGISGRELSTLYLTAADLAAKAGVKEEALRFSENGLRIDKDCVGTDSSMFHESLARVRAIGAML</sequence>
<keyword evidence="3" id="KW-1185">Reference proteome</keyword>
<organism evidence="2 3">
    <name type="scientific">Oleoguttula mirabilis</name>
    <dbReference type="NCBI Taxonomy" id="1507867"/>
    <lineage>
        <taxon>Eukaryota</taxon>
        <taxon>Fungi</taxon>
        <taxon>Dikarya</taxon>
        <taxon>Ascomycota</taxon>
        <taxon>Pezizomycotina</taxon>
        <taxon>Dothideomycetes</taxon>
        <taxon>Dothideomycetidae</taxon>
        <taxon>Mycosphaerellales</taxon>
        <taxon>Teratosphaeriaceae</taxon>
        <taxon>Oleoguttula</taxon>
    </lineage>
</organism>
<gene>
    <name evidence="2" type="ORF">LTR36_004667</name>
</gene>
<proteinExistence type="predicted"/>
<dbReference type="AlphaFoldDB" id="A0AAV9JG85"/>
<comment type="caution">
    <text evidence="2">The sequence shown here is derived from an EMBL/GenBank/DDBJ whole genome shotgun (WGS) entry which is preliminary data.</text>
</comment>
<evidence type="ECO:0000313" key="2">
    <source>
        <dbReference type="EMBL" id="KAK4543893.1"/>
    </source>
</evidence>
<feature type="domain" description="SET" evidence="1">
    <location>
        <begin position="97"/>
        <end position="149"/>
    </location>
</feature>
<dbReference type="CDD" id="cd20071">
    <property type="entry name" value="SET_SMYD"/>
    <property type="match status" value="1"/>
</dbReference>
<dbReference type="PANTHER" id="PTHR47332:SF4">
    <property type="entry name" value="SET DOMAIN-CONTAINING PROTEIN 5"/>
    <property type="match status" value="1"/>
</dbReference>
<dbReference type="Pfam" id="PF00856">
    <property type="entry name" value="SET"/>
    <property type="match status" value="1"/>
</dbReference>
<dbReference type="SUPFAM" id="SSF82199">
    <property type="entry name" value="SET domain"/>
    <property type="match status" value="1"/>
</dbReference>
<dbReference type="Gene3D" id="1.25.40.10">
    <property type="entry name" value="Tetratricopeptide repeat domain"/>
    <property type="match status" value="1"/>
</dbReference>
<dbReference type="InterPro" id="IPR011990">
    <property type="entry name" value="TPR-like_helical_dom_sf"/>
</dbReference>
<dbReference type="PANTHER" id="PTHR47332">
    <property type="entry name" value="SET DOMAIN-CONTAINING PROTEIN 5"/>
    <property type="match status" value="1"/>
</dbReference>
<dbReference type="InterPro" id="IPR001214">
    <property type="entry name" value="SET_dom"/>
</dbReference>
<protein>
    <recommendedName>
        <fullName evidence="1">SET domain-containing protein</fullName>
    </recommendedName>
</protein>
<dbReference type="EMBL" id="JAVFHQ010000028">
    <property type="protein sequence ID" value="KAK4543893.1"/>
    <property type="molecule type" value="Genomic_DNA"/>
</dbReference>
<dbReference type="InterPro" id="IPR053185">
    <property type="entry name" value="SET_domain_protein"/>
</dbReference>